<dbReference type="SUPFAM" id="SSF53850">
    <property type="entry name" value="Periplasmic binding protein-like II"/>
    <property type="match status" value="1"/>
</dbReference>
<dbReference type="PROSITE" id="PS51257">
    <property type="entry name" value="PROKAR_LIPOPROTEIN"/>
    <property type="match status" value="1"/>
</dbReference>
<feature type="signal peptide" evidence="1">
    <location>
        <begin position="1"/>
        <end position="26"/>
    </location>
</feature>
<organism evidence="2 3">
    <name type="scientific">Cellulomonas fulva</name>
    <dbReference type="NCBI Taxonomy" id="2835530"/>
    <lineage>
        <taxon>Bacteria</taxon>
        <taxon>Bacillati</taxon>
        <taxon>Actinomycetota</taxon>
        <taxon>Actinomycetes</taxon>
        <taxon>Micrococcales</taxon>
        <taxon>Cellulomonadaceae</taxon>
        <taxon>Cellulomonas</taxon>
    </lineage>
</organism>
<dbReference type="RefSeq" id="WP_214348394.1">
    <property type="nucleotide sequence ID" value="NZ_JAHBOH010000001.1"/>
</dbReference>
<dbReference type="EMBL" id="JAHBOH010000001">
    <property type="protein sequence ID" value="MBT0993973.1"/>
    <property type="molecule type" value="Genomic_DNA"/>
</dbReference>
<dbReference type="PANTHER" id="PTHR43649:SF11">
    <property type="entry name" value="ABC TRANSPORTER SUBSTRATE-BINDING PROTEIN YESO-RELATED"/>
    <property type="match status" value="1"/>
</dbReference>
<dbReference type="PANTHER" id="PTHR43649">
    <property type="entry name" value="ARABINOSE-BINDING PROTEIN-RELATED"/>
    <property type="match status" value="1"/>
</dbReference>
<keyword evidence="3" id="KW-1185">Reference proteome</keyword>
<sequence length="438" mass="46920">MRHHRSTLIKAAALVAAGALALTACGDSGSDDPGADGTGGGDEKVTIRFSWWGSDTRHELTQQVIDAFEAEHPNITVEADYTDWDSYFDKLSTSVAGGDAPDVITQEERYLTDYATKGVLADLGSLGLDTSKIDESVLASGTIDDKLYGVATGVNAYAVVADPEAFETAGVEMPDDTTWTWQDYVDVANEVSEKSGGKIFGAQDYGFNEPGFSIFARQRGEALYTPEGTLGYDDATLAQWWQYSMDLQKAGGTPGAAETVEVDGGGPEQSLIGTGKGAMAWFWTNQLTAITEAAGHPLKLLRVPGETENERSGMYFKPAMFYSVSATSEHPEESAMFVDFLVNSTEAGELLLSDRGLPANTDVREAVTPKFNDTDKQAAEFLASLDDVVVDGPPVPPNGAGEVADITKRINQEVLFERLTPQEAAEQYTSEVNTAIGQ</sequence>
<name>A0ABS5TXV2_9CELL</name>
<reference evidence="2 3" key="1">
    <citation type="submission" date="2021-05" db="EMBL/GenBank/DDBJ databases">
        <title>Description of Cellulomonas sp. DKR-3 sp. nov.</title>
        <authorList>
            <person name="Dahal R.H."/>
            <person name="Chaudhary D.K."/>
        </authorList>
    </citation>
    <scope>NUCLEOTIDE SEQUENCE [LARGE SCALE GENOMIC DNA]</scope>
    <source>
        <strain evidence="2 3">DKR-3</strain>
    </source>
</reference>
<keyword evidence="1" id="KW-0732">Signal</keyword>
<protein>
    <submittedName>
        <fullName evidence="2">Extracellular solute-binding protein</fullName>
    </submittedName>
</protein>
<evidence type="ECO:0000313" key="2">
    <source>
        <dbReference type="EMBL" id="MBT0993973.1"/>
    </source>
</evidence>
<dbReference type="Gene3D" id="3.40.190.10">
    <property type="entry name" value="Periplasmic binding protein-like II"/>
    <property type="match status" value="2"/>
</dbReference>
<comment type="caution">
    <text evidence="2">The sequence shown here is derived from an EMBL/GenBank/DDBJ whole genome shotgun (WGS) entry which is preliminary data.</text>
</comment>
<accession>A0ABS5TXV2</accession>
<evidence type="ECO:0000256" key="1">
    <source>
        <dbReference type="SAM" id="SignalP"/>
    </source>
</evidence>
<dbReference type="InterPro" id="IPR006059">
    <property type="entry name" value="SBP"/>
</dbReference>
<dbReference type="Pfam" id="PF13416">
    <property type="entry name" value="SBP_bac_8"/>
    <property type="match status" value="1"/>
</dbReference>
<feature type="chain" id="PRO_5047527147" evidence="1">
    <location>
        <begin position="27"/>
        <end position="438"/>
    </location>
</feature>
<dbReference type="InterPro" id="IPR050490">
    <property type="entry name" value="Bact_solute-bd_prot1"/>
</dbReference>
<gene>
    <name evidence="2" type="ORF">KIN34_06700</name>
</gene>
<evidence type="ECO:0000313" key="3">
    <source>
        <dbReference type="Proteomes" id="UP000722125"/>
    </source>
</evidence>
<dbReference type="Proteomes" id="UP000722125">
    <property type="component" value="Unassembled WGS sequence"/>
</dbReference>
<proteinExistence type="predicted"/>